<evidence type="ECO:0000256" key="5">
    <source>
        <dbReference type="SAM" id="MobiDB-lite"/>
    </source>
</evidence>
<feature type="compositionally biased region" description="Basic and acidic residues" evidence="5">
    <location>
        <begin position="193"/>
        <end position="215"/>
    </location>
</feature>
<keyword evidence="2" id="KW-0061">Asparagine biosynthesis</keyword>
<sequence length="635" mass="73537">MCGILFYLGKNQESLKEKDNFKEWQELKNKISSRGPDLTSTENFDISITNDLNQSNKYNISFYDSVLHIRGIEITKQPCIDKNGNVLCWNGEIYDGINVPDNESDTLILSNRLSEISCDDNEILMKKKLLNVFEIIQGEWAFIYYQKNQNLLWFGRDYLGRRSLLWHKPSNINDDFIITSVGQLNNINDNIDSNDKDNSNSKNENTDIKKRDDKTKLNESEEVISTYWEEIQADGIYCLNLNKLSVDNFDSNITKYKWAVDEINELHLKAPFSLINTYIPQENELSELDTSTNLPLINKPTQKAIDQLEIVLGEAVKKRMTNIFGESCTESSKVGLLFSGGLDCMCLAALADRYVPKHEPIDLLNVSFENPRVKNVNQKRKEQQINNNKKKRKIDHINQENNMEKDIYDVPDRITGRRGVEELRKICPERKWNFVEINIEYSETLKYRRHIMDLICPLTTLMDFSIAMSFWFASRGKGFIINENGEKIDYQSKAKILLSGLGADEQLCGYGRHRTHFKHESWKGLIEETQLDISRISTRNLGRDDRIISDHGREVRFPYLDEKVMIYLCQLPIHLKADLRYPKGVGEKLLLRHLARKLKLENSSKEPKRAVQFGARAAKMELGCGKTKGTEKLKY</sequence>
<evidence type="ECO:0000256" key="3">
    <source>
        <dbReference type="ARBA" id="ARBA00022962"/>
    </source>
</evidence>
<feature type="domain" description="Glutamine amidotransferase type-2" evidence="6">
    <location>
        <begin position="2"/>
        <end position="242"/>
    </location>
</feature>
<dbReference type="AlphaFoldDB" id="A0A1Y2F4T3"/>
<dbReference type="PANTHER" id="PTHR45937:SF1">
    <property type="entry name" value="ASPARAGINE SYNTHETASE DOMAIN-CONTAINING PROTEIN 1"/>
    <property type="match status" value="1"/>
</dbReference>
<dbReference type="SUPFAM" id="SSF56235">
    <property type="entry name" value="N-terminal nucleophile aminohydrolases (Ntn hydrolases)"/>
    <property type="match status" value="1"/>
</dbReference>
<dbReference type="Proteomes" id="UP000193920">
    <property type="component" value="Unassembled WGS sequence"/>
</dbReference>
<dbReference type="PROSITE" id="PS51278">
    <property type="entry name" value="GATASE_TYPE_2"/>
    <property type="match status" value="1"/>
</dbReference>
<dbReference type="CDD" id="cd01991">
    <property type="entry name" value="Asn_synthase_B_C"/>
    <property type="match status" value="1"/>
</dbReference>
<dbReference type="EMBL" id="MCOG01000017">
    <property type="protein sequence ID" value="ORY78346.1"/>
    <property type="molecule type" value="Genomic_DNA"/>
</dbReference>
<keyword evidence="8" id="KW-1185">Reference proteome</keyword>
<keyword evidence="1" id="KW-0028">Amino-acid biosynthesis</keyword>
<dbReference type="Gene3D" id="3.60.20.10">
    <property type="entry name" value="Glutamine Phosphoribosylpyrophosphate, subunit 1, domain 1"/>
    <property type="match status" value="1"/>
</dbReference>
<dbReference type="Pfam" id="PF00733">
    <property type="entry name" value="Asn_synthase"/>
    <property type="match status" value="1"/>
</dbReference>
<evidence type="ECO:0000259" key="6">
    <source>
        <dbReference type="PROSITE" id="PS51278"/>
    </source>
</evidence>
<evidence type="ECO:0000256" key="4">
    <source>
        <dbReference type="SAM" id="Coils"/>
    </source>
</evidence>
<gene>
    <name evidence="7" type="ORF">LY90DRAFT_376853</name>
</gene>
<name>A0A1Y2F4T3_9FUNG</name>
<dbReference type="PANTHER" id="PTHR45937">
    <property type="entry name" value="ASPARAGINE SYNTHETASE DOMAIN-CONTAINING PROTEIN 1"/>
    <property type="match status" value="1"/>
</dbReference>
<dbReference type="InterPro" id="IPR051857">
    <property type="entry name" value="Asn_synthetase_domain"/>
</dbReference>
<feature type="coiled-coil region" evidence="4">
    <location>
        <begin position="373"/>
        <end position="400"/>
    </location>
</feature>
<evidence type="ECO:0000313" key="7">
    <source>
        <dbReference type="EMBL" id="ORY78346.1"/>
    </source>
</evidence>
<dbReference type="Gene3D" id="3.40.50.620">
    <property type="entry name" value="HUPs"/>
    <property type="match status" value="1"/>
</dbReference>
<dbReference type="GO" id="GO:0004066">
    <property type="term" value="F:asparagine synthase (glutamine-hydrolyzing) activity"/>
    <property type="evidence" value="ECO:0007669"/>
    <property type="project" value="InterPro"/>
</dbReference>
<keyword evidence="4" id="KW-0175">Coiled coil</keyword>
<evidence type="ECO:0000313" key="8">
    <source>
        <dbReference type="Proteomes" id="UP000193920"/>
    </source>
</evidence>
<feature type="region of interest" description="Disordered" evidence="5">
    <location>
        <begin position="189"/>
        <end position="215"/>
    </location>
</feature>
<dbReference type="InterPro" id="IPR001962">
    <property type="entry name" value="Asn_synthase"/>
</dbReference>
<reference evidence="7 8" key="1">
    <citation type="submission" date="2016-08" db="EMBL/GenBank/DDBJ databases">
        <title>A Parts List for Fungal Cellulosomes Revealed by Comparative Genomics.</title>
        <authorList>
            <consortium name="DOE Joint Genome Institute"/>
            <person name="Haitjema C.H."/>
            <person name="Gilmore S.P."/>
            <person name="Henske J.K."/>
            <person name="Solomon K.V."/>
            <person name="De Groot R."/>
            <person name="Kuo A."/>
            <person name="Mondo S.J."/>
            <person name="Salamov A.A."/>
            <person name="Labutti K."/>
            <person name="Zhao Z."/>
            <person name="Chiniquy J."/>
            <person name="Barry K."/>
            <person name="Brewer H.M."/>
            <person name="Purvine S.O."/>
            <person name="Wright A.T."/>
            <person name="Boxma B."/>
            <person name="Van Alen T."/>
            <person name="Hackstein J.H."/>
            <person name="Baker S.E."/>
            <person name="Grigoriev I.V."/>
            <person name="O'Malley M.A."/>
        </authorList>
    </citation>
    <scope>NUCLEOTIDE SEQUENCE [LARGE SCALE GENOMIC DNA]</scope>
    <source>
        <strain evidence="7 8">G1</strain>
    </source>
</reference>
<proteinExistence type="predicted"/>
<protein>
    <recommendedName>
        <fullName evidence="6">Glutamine amidotransferase type-2 domain-containing protein</fullName>
    </recommendedName>
</protein>
<dbReference type="InterPro" id="IPR017932">
    <property type="entry name" value="GATase_2_dom"/>
</dbReference>
<comment type="caution">
    <text evidence="7">The sequence shown here is derived from an EMBL/GenBank/DDBJ whole genome shotgun (WGS) entry which is preliminary data.</text>
</comment>
<accession>A0A1Y2F4T3</accession>
<keyword evidence="3" id="KW-0315">Glutamine amidotransferase</keyword>
<evidence type="ECO:0000256" key="1">
    <source>
        <dbReference type="ARBA" id="ARBA00022605"/>
    </source>
</evidence>
<dbReference type="OrthoDB" id="10252281at2759"/>
<dbReference type="STRING" id="1754190.A0A1Y2F4T3"/>
<dbReference type="GO" id="GO:0006529">
    <property type="term" value="P:asparagine biosynthetic process"/>
    <property type="evidence" value="ECO:0007669"/>
    <property type="project" value="UniProtKB-KW"/>
</dbReference>
<evidence type="ECO:0000256" key="2">
    <source>
        <dbReference type="ARBA" id="ARBA00022888"/>
    </source>
</evidence>
<dbReference type="Pfam" id="PF13537">
    <property type="entry name" value="GATase_7"/>
    <property type="match status" value="1"/>
</dbReference>
<dbReference type="InterPro" id="IPR029055">
    <property type="entry name" value="Ntn_hydrolases_N"/>
</dbReference>
<dbReference type="SUPFAM" id="SSF52402">
    <property type="entry name" value="Adenine nucleotide alpha hydrolases-like"/>
    <property type="match status" value="1"/>
</dbReference>
<dbReference type="InterPro" id="IPR014729">
    <property type="entry name" value="Rossmann-like_a/b/a_fold"/>
</dbReference>
<organism evidence="7 8">
    <name type="scientific">Neocallimastix californiae</name>
    <dbReference type="NCBI Taxonomy" id="1754190"/>
    <lineage>
        <taxon>Eukaryota</taxon>
        <taxon>Fungi</taxon>
        <taxon>Fungi incertae sedis</taxon>
        <taxon>Chytridiomycota</taxon>
        <taxon>Chytridiomycota incertae sedis</taxon>
        <taxon>Neocallimastigomycetes</taxon>
        <taxon>Neocallimastigales</taxon>
        <taxon>Neocallimastigaceae</taxon>
        <taxon>Neocallimastix</taxon>
    </lineage>
</organism>